<accession>A0A5J4WCJ3</accession>
<proteinExistence type="predicted"/>
<evidence type="ECO:0000313" key="2">
    <source>
        <dbReference type="Proteomes" id="UP000324800"/>
    </source>
</evidence>
<reference evidence="1 2" key="1">
    <citation type="submission" date="2019-03" db="EMBL/GenBank/DDBJ databases">
        <title>Single cell metagenomics reveals metabolic interactions within the superorganism composed of flagellate Streblomastix strix and complex community of Bacteroidetes bacteria on its surface.</title>
        <authorList>
            <person name="Treitli S.C."/>
            <person name="Kolisko M."/>
            <person name="Husnik F."/>
            <person name="Keeling P."/>
            <person name="Hampl V."/>
        </authorList>
    </citation>
    <scope>NUCLEOTIDE SEQUENCE [LARGE SCALE GENOMIC DNA]</scope>
    <source>
        <strain evidence="1">ST1C</strain>
    </source>
</reference>
<gene>
    <name evidence="1" type="ORF">EZS28_011923</name>
</gene>
<dbReference type="EMBL" id="SNRW01002504">
    <property type="protein sequence ID" value="KAA6392550.1"/>
    <property type="molecule type" value="Genomic_DNA"/>
</dbReference>
<organism evidence="1 2">
    <name type="scientific">Streblomastix strix</name>
    <dbReference type="NCBI Taxonomy" id="222440"/>
    <lineage>
        <taxon>Eukaryota</taxon>
        <taxon>Metamonada</taxon>
        <taxon>Preaxostyla</taxon>
        <taxon>Oxymonadida</taxon>
        <taxon>Streblomastigidae</taxon>
        <taxon>Streblomastix</taxon>
    </lineage>
</organism>
<comment type="caution">
    <text evidence="1">The sequence shown here is derived from an EMBL/GenBank/DDBJ whole genome shotgun (WGS) entry which is preliminary data.</text>
</comment>
<sequence>MYSIYLDEALLVAAGLSDFPEYYAYILERVQEPVLPAQRIPIGEQTLQQQVKDNDDILYNKNEVFVPPVSNAPTKLDLSSQLERSRFLASSGSDPQLIVYSDHVTLSVSYETTGLFSNGYLFKSYPEEARPKAGKKVLALVGTDTTKKINRRGKQIMIQIIMGEQIYLILGLLIAKIGRIPDVLLPADGKNMGFRTSVYRNAGEYINWLAKCSRSYS</sequence>
<name>A0A5J4WCJ3_9EUKA</name>
<dbReference type="AlphaFoldDB" id="A0A5J4WCJ3"/>
<dbReference type="Proteomes" id="UP000324800">
    <property type="component" value="Unassembled WGS sequence"/>
</dbReference>
<protein>
    <submittedName>
        <fullName evidence="1">Uncharacterized protein</fullName>
    </submittedName>
</protein>
<evidence type="ECO:0000313" key="1">
    <source>
        <dbReference type="EMBL" id="KAA6392550.1"/>
    </source>
</evidence>